<dbReference type="SMART" id="SM00151">
    <property type="entry name" value="SWIB"/>
    <property type="match status" value="1"/>
</dbReference>
<dbReference type="AlphaFoldDB" id="C5DHG9"/>
<dbReference type="Pfam" id="PF02201">
    <property type="entry name" value="SWIB"/>
    <property type="match status" value="1"/>
</dbReference>
<dbReference type="GeneID" id="8291816"/>
<dbReference type="InterPro" id="IPR036885">
    <property type="entry name" value="SWIB_MDM2_dom_sf"/>
</dbReference>
<proteinExistence type="predicted"/>
<gene>
    <name evidence="4" type="ordered locus">KLTH0E04246g</name>
</gene>
<dbReference type="Gene3D" id="1.10.245.10">
    <property type="entry name" value="SWIB/MDM2 domain"/>
    <property type="match status" value="1"/>
</dbReference>
<evidence type="ECO:0000259" key="3">
    <source>
        <dbReference type="PROSITE" id="PS51998"/>
    </source>
</evidence>
<dbReference type="SUPFAM" id="SSF47592">
    <property type="entry name" value="SWIB/MDM2 domain"/>
    <property type="match status" value="1"/>
</dbReference>
<dbReference type="CDD" id="cd10567">
    <property type="entry name" value="SWIB-MDM2_like"/>
    <property type="match status" value="1"/>
</dbReference>
<dbReference type="eggNOG" id="KOG1946">
    <property type="taxonomic scope" value="Eukaryota"/>
</dbReference>
<dbReference type="OrthoDB" id="10251073at2759"/>
<name>C5DHG9_LACTC</name>
<dbReference type="EMBL" id="CU928169">
    <property type="protein sequence ID" value="CAR23230.1"/>
    <property type="molecule type" value="Genomic_DNA"/>
</dbReference>
<dbReference type="InterPro" id="IPR003121">
    <property type="entry name" value="SWIB_MDM2_domain"/>
</dbReference>
<dbReference type="Proteomes" id="UP000002036">
    <property type="component" value="Chromosome E"/>
</dbReference>
<dbReference type="PROSITE" id="PS51925">
    <property type="entry name" value="SWIB_MDM2"/>
    <property type="match status" value="1"/>
</dbReference>
<dbReference type="PANTHER" id="PTHR13844">
    <property type="entry name" value="SWI/SNF-RELATED MATRIX-ASSOCIATED ACTIN-DEPENDENT REGULATOR OF CHROMATIN SUBFAMILY D"/>
    <property type="match status" value="1"/>
</dbReference>
<feature type="region of interest" description="Disordered" evidence="1">
    <location>
        <begin position="187"/>
        <end position="209"/>
    </location>
</feature>
<dbReference type="InParanoid" id="C5DHG9"/>
<accession>C5DHG9</accession>
<dbReference type="InterPro" id="IPR019835">
    <property type="entry name" value="SWIB_domain"/>
</dbReference>
<feature type="domain" description="DEK-C" evidence="3">
    <location>
        <begin position="1"/>
        <end position="56"/>
    </location>
</feature>
<dbReference type="KEGG" id="lth:KLTH0E04246g"/>
<evidence type="ECO:0000256" key="1">
    <source>
        <dbReference type="SAM" id="MobiDB-lite"/>
    </source>
</evidence>
<dbReference type="HOGENOM" id="CLU_046065_1_0_1"/>
<dbReference type="Pfam" id="PF08766">
    <property type="entry name" value="DEK_C"/>
    <property type="match status" value="1"/>
</dbReference>
<sequence>MAELDTYISMIDAILGVSDPDEVSAKRIRRAIQELFAVDLEPERKKVNALIIERFNRLQDARAEVSQDELVEDDAKVARTLAKKVNGKAKKDSRNTKVKKKRKVSESSNSLNQKKMQLSDELQKLVGEPEMARTQVVKKVWEHIKEQDLQNPQDRREILCDELMKPIFGDKTTMFALNKSLSKHIYSRDKKVQATEPAGSPFTTEVSTA</sequence>
<organism evidence="4 5">
    <name type="scientific">Lachancea thermotolerans (strain ATCC 56472 / CBS 6340 / NRRL Y-8284)</name>
    <name type="common">Yeast</name>
    <name type="synonym">Kluyveromyces thermotolerans</name>
    <dbReference type="NCBI Taxonomy" id="559295"/>
    <lineage>
        <taxon>Eukaryota</taxon>
        <taxon>Fungi</taxon>
        <taxon>Dikarya</taxon>
        <taxon>Ascomycota</taxon>
        <taxon>Saccharomycotina</taxon>
        <taxon>Saccharomycetes</taxon>
        <taxon>Saccharomycetales</taxon>
        <taxon>Saccharomycetaceae</taxon>
        <taxon>Lachancea</taxon>
    </lineage>
</organism>
<dbReference type="RefSeq" id="XP_002553667.1">
    <property type="nucleotide sequence ID" value="XM_002553621.1"/>
</dbReference>
<evidence type="ECO:0000259" key="2">
    <source>
        <dbReference type="PROSITE" id="PS51925"/>
    </source>
</evidence>
<feature type="region of interest" description="Disordered" evidence="1">
    <location>
        <begin position="84"/>
        <end position="118"/>
    </location>
</feature>
<dbReference type="FunCoup" id="C5DHG9">
    <property type="interactions" value="201"/>
</dbReference>
<dbReference type="PROSITE" id="PS51998">
    <property type="entry name" value="DEK_C"/>
    <property type="match status" value="1"/>
</dbReference>
<dbReference type="OMA" id="TMFALNK"/>
<protein>
    <submittedName>
        <fullName evidence="4">KLTH0E04246p</fullName>
    </submittedName>
</protein>
<evidence type="ECO:0000313" key="4">
    <source>
        <dbReference type="EMBL" id="CAR23230.1"/>
    </source>
</evidence>
<evidence type="ECO:0000313" key="5">
    <source>
        <dbReference type="Proteomes" id="UP000002036"/>
    </source>
</evidence>
<reference evidence="4 5" key="1">
    <citation type="journal article" date="2009" name="Genome Res.">
        <title>Comparative genomics of protoploid Saccharomycetaceae.</title>
        <authorList>
            <consortium name="The Genolevures Consortium"/>
            <person name="Souciet J.-L."/>
            <person name="Dujon B."/>
            <person name="Gaillardin C."/>
            <person name="Johnston M."/>
            <person name="Baret P.V."/>
            <person name="Cliften P."/>
            <person name="Sherman D.J."/>
            <person name="Weissenbach J."/>
            <person name="Westhof E."/>
            <person name="Wincker P."/>
            <person name="Jubin C."/>
            <person name="Poulain J."/>
            <person name="Barbe V."/>
            <person name="Segurens B."/>
            <person name="Artiguenave F."/>
            <person name="Anthouard V."/>
            <person name="Vacherie B."/>
            <person name="Val M.-E."/>
            <person name="Fulton R.S."/>
            <person name="Minx P."/>
            <person name="Wilson R."/>
            <person name="Durrens P."/>
            <person name="Jean G."/>
            <person name="Marck C."/>
            <person name="Martin T."/>
            <person name="Nikolski M."/>
            <person name="Rolland T."/>
            <person name="Seret M.-L."/>
            <person name="Casaregola S."/>
            <person name="Despons L."/>
            <person name="Fairhead C."/>
            <person name="Fischer G."/>
            <person name="Lafontaine I."/>
            <person name="Leh V."/>
            <person name="Lemaire M."/>
            <person name="de Montigny J."/>
            <person name="Neuveglise C."/>
            <person name="Thierry A."/>
            <person name="Blanc-Lenfle I."/>
            <person name="Bleykasten C."/>
            <person name="Diffels J."/>
            <person name="Fritsch E."/>
            <person name="Frangeul L."/>
            <person name="Goeffon A."/>
            <person name="Jauniaux N."/>
            <person name="Kachouri-Lafond R."/>
            <person name="Payen C."/>
            <person name="Potier S."/>
            <person name="Pribylova L."/>
            <person name="Ozanne C."/>
            <person name="Richard G.-F."/>
            <person name="Sacerdot C."/>
            <person name="Straub M.-L."/>
            <person name="Talla E."/>
        </authorList>
    </citation>
    <scope>NUCLEOTIDE SEQUENCE [LARGE SCALE GENOMIC DNA]</scope>
    <source>
        <strain evidence="5">ATCC 56472 / CBS 6340 / NRRL Y-8284</strain>
    </source>
</reference>
<dbReference type="InterPro" id="IPR014876">
    <property type="entry name" value="DEK_C"/>
</dbReference>
<feature type="domain" description="DM2" evidence="2">
    <location>
        <begin position="111"/>
        <end position="187"/>
    </location>
</feature>
<keyword evidence="5" id="KW-1185">Reference proteome</keyword>
<dbReference type="STRING" id="559295.C5DHG9"/>